<protein>
    <recommendedName>
        <fullName evidence="4">MD-2-related lipid-recognition domain-containing protein</fullName>
    </recommendedName>
</protein>
<keyword evidence="1" id="KW-0732">Signal</keyword>
<organism evidence="2 3">
    <name type="scientific">Trichinella nelsoni</name>
    <dbReference type="NCBI Taxonomy" id="6336"/>
    <lineage>
        <taxon>Eukaryota</taxon>
        <taxon>Metazoa</taxon>
        <taxon>Ecdysozoa</taxon>
        <taxon>Nematoda</taxon>
        <taxon>Enoplea</taxon>
        <taxon>Dorylaimia</taxon>
        <taxon>Trichinellida</taxon>
        <taxon>Trichinellidae</taxon>
        <taxon>Trichinella</taxon>
    </lineage>
</organism>
<dbReference type="OrthoDB" id="5856944at2759"/>
<evidence type="ECO:0008006" key="4">
    <source>
        <dbReference type="Google" id="ProtNLM"/>
    </source>
</evidence>
<feature type="signal peptide" evidence="1">
    <location>
        <begin position="1"/>
        <end position="22"/>
    </location>
</feature>
<sequence>MKSVRCFLISFLFLTVLDASLASSCEAPDGTDKTLFFTECKPEVKHSLKIKNLSIKNEKGEENYPVDMRHKMNLRVTSFNGGGVLNNIFADIDLQYFGKLLWGSCSWHSLPTMGLLRNIKQCYNCPLQPGNNTLVLNFDFSPYSPVIGLLAGGGIYAMDIVMRDADNPTDEIACLRVESKISN</sequence>
<name>A0A0V0RNM4_9BILA</name>
<dbReference type="PANTHER" id="PTHR35573">
    <property type="entry name" value="PROTEIN CBG22129"/>
    <property type="match status" value="1"/>
</dbReference>
<keyword evidence="3" id="KW-1185">Reference proteome</keyword>
<gene>
    <name evidence="2" type="ORF">T07_317</name>
</gene>
<proteinExistence type="predicted"/>
<accession>A0A0V0RNM4</accession>
<evidence type="ECO:0000256" key="1">
    <source>
        <dbReference type="SAM" id="SignalP"/>
    </source>
</evidence>
<comment type="caution">
    <text evidence="2">The sequence shown here is derived from an EMBL/GenBank/DDBJ whole genome shotgun (WGS) entry which is preliminary data.</text>
</comment>
<evidence type="ECO:0000313" key="2">
    <source>
        <dbReference type="EMBL" id="KRX16068.1"/>
    </source>
</evidence>
<dbReference type="AlphaFoldDB" id="A0A0V0RNM4"/>
<dbReference type="Proteomes" id="UP000054630">
    <property type="component" value="Unassembled WGS sequence"/>
</dbReference>
<reference evidence="2 3" key="1">
    <citation type="submission" date="2015-01" db="EMBL/GenBank/DDBJ databases">
        <title>Evolution of Trichinella species and genotypes.</title>
        <authorList>
            <person name="Korhonen P.K."/>
            <person name="Edoardo P."/>
            <person name="Giuseppe L.R."/>
            <person name="Gasser R.B."/>
        </authorList>
    </citation>
    <scope>NUCLEOTIDE SEQUENCE [LARGE SCALE GENOMIC DNA]</scope>
    <source>
        <strain evidence="2">ISS37</strain>
    </source>
</reference>
<evidence type="ECO:0000313" key="3">
    <source>
        <dbReference type="Proteomes" id="UP000054630"/>
    </source>
</evidence>
<dbReference type="EMBL" id="JYDL01000115">
    <property type="protein sequence ID" value="KRX16068.1"/>
    <property type="molecule type" value="Genomic_DNA"/>
</dbReference>
<feature type="chain" id="PRO_5006867941" description="MD-2-related lipid-recognition domain-containing protein" evidence="1">
    <location>
        <begin position="23"/>
        <end position="183"/>
    </location>
</feature>